<dbReference type="EMBL" id="JAJFAZ020000004">
    <property type="protein sequence ID" value="KAI5335878.1"/>
    <property type="molecule type" value="Genomic_DNA"/>
</dbReference>
<protein>
    <submittedName>
        <fullName evidence="1">Uncharacterized protein</fullName>
    </submittedName>
</protein>
<sequence>MAESSIHHVTRERAVQLGDYPIKGLLQHPVKDALGSDISEYLKFPYPSSKSEERVYEEWKKLEVPKSSTRFWRLEWLTAAETGWDEKRRRWLFEQDRSGGRSLPVMAAVAFGSHDFGDWRAAHDWSGLRHDGGVGPVRSVPVLWLVVV</sequence>
<name>A0AAD4W3Y0_PRUDU</name>
<keyword evidence="2" id="KW-1185">Reference proteome</keyword>
<reference evidence="1 2" key="1">
    <citation type="journal article" date="2022" name="G3 (Bethesda)">
        <title>Whole-genome sequence and methylome profiling of the almond [Prunus dulcis (Mill.) D.A. Webb] cultivar 'Nonpareil'.</title>
        <authorList>
            <person name="D'Amico-Willman K.M."/>
            <person name="Ouma W.Z."/>
            <person name="Meulia T."/>
            <person name="Sideli G.M."/>
            <person name="Gradziel T.M."/>
            <person name="Fresnedo-Ramirez J."/>
        </authorList>
    </citation>
    <scope>NUCLEOTIDE SEQUENCE [LARGE SCALE GENOMIC DNA]</scope>
    <source>
        <strain evidence="1">Clone GOH B32 T37-40</strain>
    </source>
</reference>
<accession>A0AAD4W3Y0</accession>
<comment type="caution">
    <text evidence="1">The sequence shown here is derived from an EMBL/GenBank/DDBJ whole genome shotgun (WGS) entry which is preliminary data.</text>
</comment>
<evidence type="ECO:0000313" key="1">
    <source>
        <dbReference type="EMBL" id="KAI5335878.1"/>
    </source>
</evidence>
<organism evidence="1 2">
    <name type="scientific">Prunus dulcis</name>
    <name type="common">Almond</name>
    <name type="synonym">Amygdalus dulcis</name>
    <dbReference type="NCBI Taxonomy" id="3755"/>
    <lineage>
        <taxon>Eukaryota</taxon>
        <taxon>Viridiplantae</taxon>
        <taxon>Streptophyta</taxon>
        <taxon>Embryophyta</taxon>
        <taxon>Tracheophyta</taxon>
        <taxon>Spermatophyta</taxon>
        <taxon>Magnoliopsida</taxon>
        <taxon>eudicotyledons</taxon>
        <taxon>Gunneridae</taxon>
        <taxon>Pentapetalae</taxon>
        <taxon>rosids</taxon>
        <taxon>fabids</taxon>
        <taxon>Rosales</taxon>
        <taxon>Rosaceae</taxon>
        <taxon>Amygdaloideae</taxon>
        <taxon>Amygdaleae</taxon>
        <taxon>Prunus</taxon>
    </lineage>
</organism>
<evidence type="ECO:0000313" key="2">
    <source>
        <dbReference type="Proteomes" id="UP001054821"/>
    </source>
</evidence>
<dbReference type="AlphaFoldDB" id="A0AAD4W3Y0"/>
<proteinExistence type="predicted"/>
<gene>
    <name evidence="1" type="ORF">L3X38_026012</name>
</gene>
<dbReference type="Proteomes" id="UP001054821">
    <property type="component" value="Chromosome 4"/>
</dbReference>